<reference evidence="1" key="1">
    <citation type="submission" date="2014-09" db="EMBL/GenBank/DDBJ databases">
        <authorList>
            <person name="Magalhaes I.L.F."/>
            <person name="Oliveira U."/>
            <person name="Santos F.R."/>
            <person name="Vidigal T.H.D.A."/>
            <person name="Brescovit A.D."/>
            <person name="Santos A.J."/>
        </authorList>
    </citation>
    <scope>NUCLEOTIDE SEQUENCE</scope>
    <source>
        <tissue evidence="1">Shoot tissue taken approximately 20 cm above the soil surface</tissue>
    </source>
</reference>
<protein>
    <submittedName>
        <fullName evidence="1">Uncharacterized protein</fullName>
    </submittedName>
</protein>
<dbReference type="EMBL" id="GBRH01197793">
    <property type="protein sequence ID" value="JAE00103.1"/>
    <property type="molecule type" value="Transcribed_RNA"/>
</dbReference>
<dbReference type="AlphaFoldDB" id="A0A0A9EVR8"/>
<organism evidence="1">
    <name type="scientific">Arundo donax</name>
    <name type="common">Giant reed</name>
    <name type="synonym">Donax arundinaceus</name>
    <dbReference type="NCBI Taxonomy" id="35708"/>
    <lineage>
        <taxon>Eukaryota</taxon>
        <taxon>Viridiplantae</taxon>
        <taxon>Streptophyta</taxon>
        <taxon>Embryophyta</taxon>
        <taxon>Tracheophyta</taxon>
        <taxon>Spermatophyta</taxon>
        <taxon>Magnoliopsida</taxon>
        <taxon>Liliopsida</taxon>
        <taxon>Poales</taxon>
        <taxon>Poaceae</taxon>
        <taxon>PACMAD clade</taxon>
        <taxon>Arundinoideae</taxon>
        <taxon>Arundineae</taxon>
        <taxon>Arundo</taxon>
    </lineage>
</organism>
<evidence type="ECO:0000313" key="1">
    <source>
        <dbReference type="EMBL" id="JAE00103.1"/>
    </source>
</evidence>
<sequence>MDEEEQGLRQEEHRVALPRIAIEVHG</sequence>
<proteinExistence type="predicted"/>
<reference evidence="1" key="2">
    <citation type="journal article" date="2015" name="Data Brief">
        <title>Shoot transcriptome of the giant reed, Arundo donax.</title>
        <authorList>
            <person name="Barrero R.A."/>
            <person name="Guerrero F.D."/>
            <person name="Moolhuijzen P."/>
            <person name="Goolsby J.A."/>
            <person name="Tidwell J."/>
            <person name="Bellgard S.E."/>
            <person name="Bellgard M.I."/>
        </authorList>
    </citation>
    <scope>NUCLEOTIDE SEQUENCE</scope>
    <source>
        <tissue evidence="1">Shoot tissue taken approximately 20 cm above the soil surface</tissue>
    </source>
</reference>
<name>A0A0A9EVR8_ARUDO</name>
<accession>A0A0A9EVR8</accession>